<dbReference type="EMBL" id="LCZI01000655">
    <property type="protein sequence ID" value="KKZ65394.1"/>
    <property type="molecule type" value="Genomic_DNA"/>
</dbReference>
<dbReference type="VEuPathDB" id="FungiDB:EMCG_08774"/>
<organism evidence="1 2">
    <name type="scientific">[Emmonsia] crescens</name>
    <dbReference type="NCBI Taxonomy" id="73230"/>
    <lineage>
        <taxon>Eukaryota</taxon>
        <taxon>Fungi</taxon>
        <taxon>Dikarya</taxon>
        <taxon>Ascomycota</taxon>
        <taxon>Pezizomycotina</taxon>
        <taxon>Eurotiomycetes</taxon>
        <taxon>Eurotiomycetidae</taxon>
        <taxon>Onygenales</taxon>
        <taxon>Ajellomycetaceae</taxon>
        <taxon>Emergomyces</taxon>
    </lineage>
</organism>
<comment type="caution">
    <text evidence="1">The sequence shown here is derived from an EMBL/GenBank/DDBJ whole genome shotgun (WGS) entry which is preliminary data.</text>
</comment>
<proteinExistence type="predicted"/>
<protein>
    <submittedName>
        <fullName evidence="1">Uncharacterized protein</fullName>
    </submittedName>
</protein>
<dbReference type="SUPFAM" id="SSF52540">
    <property type="entry name" value="P-loop containing nucleoside triphosphate hydrolases"/>
    <property type="match status" value="1"/>
</dbReference>
<dbReference type="PANTHER" id="PTHR36978">
    <property type="entry name" value="P-LOOP CONTAINING NUCLEOTIDE TRIPHOSPHATE HYDROLASE"/>
    <property type="match status" value="1"/>
</dbReference>
<dbReference type="InterPro" id="IPR027417">
    <property type="entry name" value="P-loop_NTPase"/>
</dbReference>
<sequence>MGGVPCVPQGHIRSLKVIGAGYSRTGTLSMALALEKLLDGPVMHGDSQLHGREDAYVKLWSEIFTTRARHDRPPLLKLLREATAGFVAITDAPGNCFVGELLELYPEAEVVCVCRNAETW</sequence>
<dbReference type="AlphaFoldDB" id="A0A0G2J3Z3"/>
<dbReference type="OrthoDB" id="408152at2759"/>
<dbReference type="Pfam" id="PF17784">
    <property type="entry name" value="Sulfotransfer_4"/>
    <property type="match status" value="1"/>
</dbReference>
<accession>A0A0G2J3Z3</accession>
<gene>
    <name evidence="1" type="ORF">EMCG_08774</name>
</gene>
<reference evidence="2" key="1">
    <citation type="journal article" date="2015" name="PLoS Genet.">
        <title>The dynamic genome and transcriptome of the human fungal pathogen Blastomyces and close relative Emmonsia.</title>
        <authorList>
            <person name="Munoz J.F."/>
            <person name="Gauthier G.M."/>
            <person name="Desjardins C.A."/>
            <person name="Gallo J.E."/>
            <person name="Holder J."/>
            <person name="Sullivan T.D."/>
            <person name="Marty A.J."/>
            <person name="Carmen J.C."/>
            <person name="Chen Z."/>
            <person name="Ding L."/>
            <person name="Gujja S."/>
            <person name="Magrini V."/>
            <person name="Misas E."/>
            <person name="Mitreva M."/>
            <person name="Priest M."/>
            <person name="Saif S."/>
            <person name="Whiston E.A."/>
            <person name="Young S."/>
            <person name="Zeng Q."/>
            <person name="Goldman W.E."/>
            <person name="Mardis E.R."/>
            <person name="Taylor J.W."/>
            <person name="McEwen J.G."/>
            <person name="Clay O.K."/>
            <person name="Klein B.S."/>
            <person name="Cuomo C.A."/>
        </authorList>
    </citation>
    <scope>NUCLEOTIDE SEQUENCE [LARGE SCALE GENOMIC DNA]</scope>
    <source>
        <strain evidence="2">UAMH 3008</strain>
    </source>
</reference>
<dbReference type="Gene3D" id="3.40.50.300">
    <property type="entry name" value="P-loop containing nucleotide triphosphate hydrolases"/>
    <property type="match status" value="1"/>
</dbReference>
<dbReference type="InterPro" id="IPR040632">
    <property type="entry name" value="Sulfotransfer_4"/>
</dbReference>
<dbReference type="PANTHER" id="PTHR36978:SF3">
    <property type="entry name" value="P-LOOP CONTAINING NUCLEOSIDE TRIPHOSPHATE HYDROLASE PROTEIN"/>
    <property type="match status" value="1"/>
</dbReference>
<name>A0A0G2J3Z3_9EURO</name>
<evidence type="ECO:0000313" key="2">
    <source>
        <dbReference type="Proteomes" id="UP000034164"/>
    </source>
</evidence>
<evidence type="ECO:0000313" key="1">
    <source>
        <dbReference type="EMBL" id="KKZ65394.1"/>
    </source>
</evidence>
<dbReference type="Proteomes" id="UP000034164">
    <property type="component" value="Unassembled WGS sequence"/>
</dbReference>